<accession>A0ABX7SGF2</accession>
<gene>
    <name evidence="2" type="ORF">IFE19_09375</name>
</gene>
<organism evidence="2 3">
    <name type="scientific">Brevundimonas pondensis</name>
    <dbReference type="NCBI Taxonomy" id="2774189"/>
    <lineage>
        <taxon>Bacteria</taxon>
        <taxon>Pseudomonadati</taxon>
        <taxon>Pseudomonadota</taxon>
        <taxon>Alphaproteobacteria</taxon>
        <taxon>Caulobacterales</taxon>
        <taxon>Caulobacteraceae</taxon>
        <taxon>Brevundimonas</taxon>
    </lineage>
</organism>
<feature type="domain" description="Putative DNA-binding" evidence="1">
    <location>
        <begin position="21"/>
        <end position="93"/>
    </location>
</feature>
<reference evidence="2 3" key="1">
    <citation type="submission" date="2020-09" db="EMBL/GenBank/DDBJ databases">
        <title>Brevundimonas sp. LVF1 isolated from an oligotrophic pond in Goettingen, Germany.</title>
        <authorList>
            <person name="Friedrich I."/>
            <person name="Klassen A."/>
            <person name="Neubauer H."/>
            <person name="Schneider D."/>
            <person name="Hertel R."/>
            <person name="Daniel R."/>
        </authorList>
    </citation>
    <scope>NUCLEOTIDE SEQUENCE [LARGE SCALE GENOMIC DNA]</scope>
    <source>
        <strain evidence="2 3">LVF1</strain>
    </source>
</reference>
<dbReference type="GO" id="GO:0003677">
    <property type="term" value="F:DNA binding"/>
    <property type="evidence" value="ECO:0007669"/>
    <property type="project" value="UniProtKB-KW"/>
</dbReference>
<protein>
    <submittedName>
        <fullName evidence="2">DNA-binding domain-containing protein</fullName>
    </submittedName>
</protein>
<keyword evidence="2" id="KW-0238">DNA-binding</keyword>
<name>A0ABX7SGF2_9CAUL</name>
<keyword evidence="3" id="KW-1185">Reference proteome</keyword>
<dbReference type="EMBL" id="CP062006">
    <property type="protein sequence ID" value="QTC86383.1"/>
    <property type="molecule type" value="Genomic_DNA"/>
</dbReference>
<dbReference type="Proteomes" id="UP000663942">
    <property type="component" value="Chromosome"/>
</dbReference>
<evidence type="ECO:0000259" key="1">
    <source>
        <dbReference type="Pfam" id="PF09836"/>
    </source>
</evidence>
<sequence length="254" mass="28033">MTAFHAAFSIALEGRFDDLWPHLAPDERTLAALAVYRNTATKGRIDALEANYPTVVDMVGRDWFRAVAREYVEDEPGQEPVMVAYGEGFPAWLAHFEPARPMSYLPPAARLDRAWTEAHLAEDAPTMTARQAANLGLTLTGAPARLHPSARLFWFDWNAPSLWLAHRDPRAGVELSWRPTPEGLLIHRPGDHVLTHHLSRAQWTFLDAGRRGVSFAAAAMAAQATHPSVDVPALFAELIAFGVFMSPSHQSTPA</sequence>
<dbReference type="RefSeq" id="WP_207821695.1">
    <property type="nucleotide sequence ID" value="NZ_CP062006.1"/>
</dbReference>
<evidence type="ECO:0000313" key="2">
    <source>
        <dbReference type="EMBL" id="QTC86383.1"/>
    </source>
</evidence>
<dbReference type="Gene3D" id="1.10.150.690">
    <property type="entry name" value="DUF2063"/>
    <property type="match status" value="1"/>
</dbReference>
<dbReference type="InterPro" id="IPR044922">
    <property type="entry name" value="DUF2063_N_sf"/>
</dbReference>
<proteinExistence type="predicted"/>
<dbReference type="Pfam" id="PF09836">
    <property type="entry name" value="DUF2063"/>
    <property type="match status" value="1"/>
</dbReference>
<evidence type="ECO:0000313" key="3">
    <source>
        <dbReference type="Proteomes" id="UP000663942"/>
    </source>
</evidence>
<dbReference type="InterPro" id="IPR018640">
    <property type="entry name" value="DUF2063"/>
</dbReference>